<dbReference type="InterPro" id="IPR001387">
    <property type="entry name" value="Cro/C1-type_HTH"/>
</dbReference>
<dbReference type="Pfam" id="PF19054">
    <property type="entry name" value="DUF5753"/>
    <property type="match status" value="1"/>
</dbReference>
<comment type="caution">
    <text evidence="2">The sequence shown here is derived from an EMBL/GenBank/DDBJ whole genome shotgun (WGS) entry which is preliminary data.</text>
</comment>
<feature type="domain" description="HTH cro/C1-type" evidence="1">
    <location>
        <begin position="28"/>
        <end position="82"/>
    </location>
</feature>
<dbReference type="PROSITE" id="PS50943">
    <property type="entry name" value="HTH_CROC1"/>
    <property type="match status" value="1"/>
</dbReference>
<reference evidence="2 3" key="1">
    <citation type="journal article" date="2019" name="Int. J. Syst. Evol. Microbiol.">
        <title>The Global Catalogue of Microorganisms (GCM) 10K type strain sequencing project: providing services to taxonomists for standard genome sequencing and annotation.</title>
        <authorList>
            <consortium name="The Broad Institute Genomics Platform"/>
            <consortium name="The Broad Institute Genome Sequencing Center for Infectious Disease"/>
            <person name="Wu L."/>
            <person name="Ma J."/>
        </authorList>
    </citation>
    <scope>NUCLEOTIDE SEQUENCE [LARGE SCALE GENOMIC DNA]</scope>
    <source>
        <strain evidence="2 3">JCM 10696</strain>
    </source>
</reference>
<keyword evidence="3" id="KW-1185">Reference proteome</keyword>
<dbReference type="SUPFAM" id="SSF47413">
    <property type="entry name" value="lambda repressor-like DNA-binding domains"/>
    <property type="match status" value="1"/>
</dbReference>
<dbReference type="Gene3D" id="1.10.260.40">
    <property type="entry name" value="lambda repressor-like DNA-binding domains"/>
    <property type="match status" value="1"/>
</dbReference>
<sequence>MANALNGVDAVAKRTSPTVRRRRLAKELRQLRRESGKTREQVSDFVGCSPVTITRIESAQTAGTVPIVARMLEAYGVTGERCELLLTLCREARKRGWWNRYSDSIPEWFHVYVGLEEEASEILTYESEAVPGLLQTEDYARALLLSGLRVPPVEELDRRIALRMKRQERQVSDDAPRTWAVLNEAVLRRQVGGPSIMGEQLRHLVKMSRLNHMNIVVLPYDVGAHPAMDGPCTVLRFPEPFDPDVVYVQYRRGSIYLEDPLDVEEYVDLFDHLRSRALSPDESRALLLRVAEEMA</sequence>
<dbReference type="Proteomes" id="UP001500665">
    <property type="component" value="Unassembled WGS sequence"/>
</dbReference>
<accession>A0ABN1RT14</accession>
<dbReference type="InterPro" id="IPR043917">
    <property type="entry name" value="DUF5753"/>
</dbReference>
<evidence type="ECO:0000313" key="2">
    <source>
        <dbReference type="EMBL" id="GAA0963114.1"/>
    </source>
</evidence>
<dbReference type="SMART" id="SM00530">
    <property type="entry name" value="HTH_XRE"/>
    <property type="match status" value="1"/>
</dbReference>
<evidence type="ECO:0000259" key="1">
    <source>
        <dbReference type="PROSITE" id="PS50943"/>
    </source>
</evidence>
<protein>
    <submittedName>
        <fullName evidence="2">Helix-turn-helix transcriptional regulator</fullName>
    </submittedName>
</protein>
<dbReference type="InterPro" id="IPR010982">
    <property type="entry name" value="Lambda_DNA-bd_dom_sf"/>
</dbReference>
<dbReference type="CDD" id="cd00093">
    <property type="entry name" value="HTH_XRE"/>
    <property type="match status" value="1"/>
</dbReference>
<dbReference type="Pfam" id="PF13560">
    <property type="entry name" value="HTH_31"/>
    <property type="match status" value="1"/>
</dbReference>
<gene>
    <name evidence="2" type="ORF">GCM10009550_58160</name>
</gene>
<proteinExistence type="predicted"/>
<evidence type="ECO:0000313" key="3">
    <source>
        <dbReference type="Proteomes" id="UP001500665"/>
    </source>
</evidence>
<organism evidence="2 3">
    <name type="scientific">Actinocorallia libanotica</name>
    <dbReference type="NCBI Taxonomy" id="46162"/>
    <lineage>
        <taxon>Bacteria</taxon>
        <taxon>Bacillati</taxon>
        <taxon>Actinomycetota</taxon>
        <taxon>Actinomycetes</taxon>
        <taxon>Streptosporangiales</taxon>
        <taxon>Thermomonosporaceae</taxon>
        <taxon>Actinocorallia</taxon>
    </lineage>
</organism>
<dbReference type="EMBL" id="BAAAHH010000029">
    <property type="protein sequence ID" value="GAA0963114.1"/>
    <property type="molecule type" value="Genomic_DNA"/>
</dbReference>
<name>A0ABN1RT14_9ACTN</name>